<evidence type="ECO:0000256" key="1">
    <source>
        <dbReference type="SAM" id="MobiDB-lite"/>
    </source>
</evidence>
<dbReference type="KEGG" id="rba:RB4155"/>
<dbReference type="Proteomes" id="UP000001025">
    <property type="component" value="Chromosome"/>
</dbReference>
<gene>
    <name evidence="2" type="ordered locus">RB4155</name>
</gene>
<proteinExistence type="predicted"/>
<keyword evidence="3" id="KW-1185">Reference proteome</keyword>
<evidence type="ECO:0000313" key="3">
    <source>
        <dbReference type="Proteomes" id="UP000001025"/>
    </source>
</evidence>
<accession>Q7UT26</accession>
<sequence length="59" mass="6608">MSGSVRRGYQHKTKSFQQTPPVVRWSSKTVAVPANVYDGLPRPSPLARFVRWPPEAVAD</sequence>
<name>Q7UT26_RHOBA</name>
<dbReference type="InParanoid" id="Q7UT26"/>
<feature type="region of interest" description="Disordered" evidence="1">
    <location>
        <begin position="1"/>
        <end position="21"/>
    </location>
</feature>
<evidence type="ECO:0000313" key="2">
    <source>
        <dbReference type="EMBL" id="CAD73615.1"/>
    </source>
</evidence>
<protein>
    <submittedName>
        <fullName evidence="2">Uncharacterized protein</fullName>
    </submittedName>
</protein>
<dbReference type="HOGENOM" id="CLU_2957612_0_0_0"/>
<organism evidence="2 3">
    <name type="scientific">Rhodopirellula baltica (strain DSM 10527 / NCIMB 13988 / SH1)</name>
    <dbReference type="NCBI Taxonomy" id="243090"/>
    <lineage>
        <taxon>Bacteria</taxon>
        <taxon>Pseudomonadati</taxon>
        <taxon>Planctomycetota</taxon>
        <taxon>Planctomycetia</taxon>
        <taxon>Pirellulales</taxon>
        <taxon>Pirellulaceae</taxon>
        <taxon>Rhodopirellula</taxon>
    </lineage>
</organism>
<reference evidence="2 3" key="1">
    <citation type="journal article" date="2003" name="Proc. Natl. Acad. Sci. U.S.A.">
        <title>Complete genome sequence of the marine planctomycete Pirellula sp. strain 1.</title>
        <authorList>
            <person name="Gloeckner F.O."/>
            <person name="Kube M."/>
            <person name="Bauer M."/>
            <person name="Teeling H."/>
            <person name="Lombardot T."/>
            <person name="Ludwig W."/>
            <person name="Gade D."/>
            <person name="Beck A."/>
            <person name="Borzym K."/>
            <person name="Heitmann K."/>
            <person name="Rabus R."/>
            <person name="Schlesner H."/>
            <person name="Amann R."/>
            <person name="Reinhardt R."/>
        </authorList>
    </citation>
    <scope>NUCLEOTIDE SEQUENCE [LARGE SCALE GENOMIC DNA]</scope>
    <source>
        <strain evidence="3">DSM 10527 / NCIMB 13988 / SH1</strain>
    </source>
</reference>
<dbReference type="EMBL" id="BX294140">
    <property type="protein sequence ID" value="CAD73615.1"/>
    <property type="molecule type" value="Genomic_DNA"/>
</dbReference>
<dbReference type="AlphaFoldDB" id="Q7UT26"/>
<dbReference type="STRING" id="243090.RB4155"/>
<dbReference type="EnsemblBacteria" id="CAD73615">
    <property type="protein sequence ID" value="CAD73615"/>
    <property type="gene ID" value="RB4155"/>
</dbReference>